<dbReference type="AlphaFoldDB" id="A0A429XUI3"/>
<dbReference type="SUPFAM" id="SSF52540">
    <property type="entry name" value="P-loop containing nucleoside triphosphate hydrolases"/>
    <property type="match status" value="2"/>
</dbReference>
<dbReference type="OrthoDB" id="9806903at2"/>
<dbReference type="SMART" id="SM00382">
    <property type="entry name" value="AAA"/>
    <property type="match status" value="1"/>
</dbReference>
<proteinExistence type="inferred from homology"/>
<dbReference type="InterPro" id="IPR052381">
    <property type="entry name" value="AAA_domain_protein"/>
</dbReference>
<feature type="domain" description="AAA+ ATPase" evidence="5">
    <location>
        <begin position="298"/>
        <end position="433"/>
    </location>
</feature>
<dbReference type="Gene3D" id="1.10.8.60">
    <property type="match status" value="1"/>
</dbReference>
<dbReference type="Proteomes" id="UP000287156">
    <property type="component" value="Unassembled WGS sequence"/>
</dbReference>
<evidence type="ECO:0000256" key="4">
    <source>
        <dbReference type="ARBA" id="ARBA00040480"/>
    </source>
</evidence>
<dbReference type="Pfam" id="PF00004">
    <property type="entry name" value="AAA"/>
    <property type="match status" value="1"/>
</dbReference>
<dbReference type="GO" id="GO:0005524">
    <property type="term" value="F:ATP binding"/>
    <property type="evidence" value="ECO:0007669"/>
    <property type="project" value="UniProtKB-KW"/>
</dbReference>
<reference evidence="6" key="1">
    <citation type="submission" date="2018-12" db="EMBL/GenBank/DDBJ databases">
        <authorList>
            <person name="Sun L."/>
            <person name="Chen Z."/>
        </authorList>
    </citation>
    <scope>NUCLEOTIDE SEQUENCE [LARGE SCALE GENOMIC DNA]</scope>
    <source>
        <strain evidence="6">3-2-2</strain>
    </source>
</reference>
<dbReference type="InterPro" id="IPR003593">
    <property type="entry name" value="AAA+_ATPase"/>
</dbReference>
<accession>A0A429XUI3</accession>
<evidence type="ECO:0000256" key="3">
    <source>
        <dbReference type="ARBA" id="ARBA00038088"/>
    </source>
</evidence>
<protein>
    <recommendedName>
        <fullName evidence="4">Uncharacterized AAA domain-containing protein ycf46</fullName>
    </recommendedName>
</protein>
<comment type="similarity">
    <text evidence="3">Belongs to the AAA ATPase family. Highly divergent.</text>
</comment>
<name>A0A429XUI3_9BACI</name>
<keyword evidence="1" id="KW-0547">Nucleotide-binding</keyword>
<comment type="caution">
    <text evidence="6">The sequence shown here is derived from an EMBL/GenBank/DDBJ whole genome shotgun (WGS) entry which is preliminary data.</text>
</comment>
<dbReference type="PANTHER" id="PTHR42960">
    <property type="entry name" value="YCF46 PROTEIN"/>
    <property type="match status" value="1"/>
</dbReference>
<dbReference type="InterPro" id="IPR003959">
    <property type="entry name" value="ATPase_AAA_core"/>
</dbReference>
<evidence type="ECO:0000259" key="5">
    <source>
        <dbReference type="SMART" id="SM00382"/>
    </source>
</evidence>
<dbReference type="PANTHER" id="PTHR42960:SF1">
    <property type="entry name" value="YCF46 PROTEIN"/>
    <property type="match status" value="1"/>
</dbReference>
<dbReference type="CDD" id="cd19507">
    <property type="entry name" value="RecA-like_Ycf46-like"/>
    <property type="match status" value="1"/>
</dbReference>
<keyword evidence="7" id="KW-1185">Reference proteome</keyword>
<evidence type="ECO:0000313" key="7">
    <source>
        <dbReference type="Proteomes" id="UP000287156"/>
    </source>
</evidence>
<dbReference type="Gene3D" id="3.40.50.300">
    <property type="entry name" value="P-loop containing nucleotide triphosphate hydrolases"/>
    <property type="match status" value="1"/>
</dbReference>
<organism evidence="6 7">
    <name type="scientific">Siminovitchia acidinfaciens</name>
    <dbReference type="NCBI Taxonomy" id="2321395"/>
    <lineage>
        <taxon>Bacteria</taxon>
        <taxon>Bacillati</taxon>
        <taxon>Bacillota</taxon>
        <taxon>Bacilli</taxon>
        <taxon>Bacillales</taxon>
        <taxon>Bacillaceae</taxon>
        <taxon>Siminovitchia</taxon>
    </lineage>
</organism>
<keyword evidence="2" id="KW-0067">ATP-binding</keyword>
<dbReference type="EMBL" id="QYTV02000011">
    <property type="protein sequence ID" value="RST71818.1"/>
    <property type="molecule type" value="Genomic_DNA"/>
</dbReference>
<dbReference type="GO" id="GO:0016887">
    <property type="term" value="F:ATP hydrolysis activity"/>
    <property type="evidence" value="ECO:0007669"/>
    <property type="project" value="InterPro"/>
</dbReference>
<sequence length="569" mass="64027">MSVLYHILLLYEGDLFVGATKTIEITLSNLLKARFPYLYIQTWEEDRILSVIRNVATNEELIKTPRSLFTWRLTTGLVDSQGEIVSNSSNHQQQALQALDYLMKYDGPCIAVMQDFHIYFGGKGKLPDVEVIRKLRDMILTMKHSFHPKNIFFTSPFLNLPDDLQKDVTIVDFKLPTNKEIMAVLDEMIAINEQSGRISINLQPEDKERLSKAALGLTLSEAENAFARAMVEDGILDADDVQVILEEKEQIIKKTGILEFVTSDLKMEDIGGLENLKRWLAKRNKSWLDSAREYGLPAPKGVLITGVPGGGKSLISKAISSMWHLPLLRLDMGKIFSGIVGSSEENMRKAIYTAEAIAPSILWIDEIEKGFSGLNGSGDSGTSSRIFGQFLTWMQEKTAPVFVIATANNISGLPPELMRKGRFDEIFFVDLPTLRERKEILHVHLKKRLTSPRVTGAFNITDEVLQRLADLCDGFVGAEIEQLVIDALFEAYANDRPVLYEDFERAIQNTVPLSITQAEQIRSIREWANVRAVTATPKEDIEPYTAQPKGEPEKANDIRFTRGGRTIDF</sequence>
<dbReference type="InterPro" id="IPR027417">
    <property type="entry name" value="P-loop_NTPase"/>
</dbReference>
<evidence type="ECO:0000313" key="6">
    <source>
        <dbReference type="EMBL" id="RST71818.1"/>
    </source>
</evidence>
<evidence type="ECO:0000256" key="1">
    <source>
        <dbReference type="ARBA" id="ARBA00022741"/>
    </source>
</evidence>
<gene>
    <name evidence="6" type="ORF">D4T97_018045</name>
</gene>
<evidence type="ECO:0000256" key="2">
    <source>
        <dbReference type="ARBA" id="ARBA00022840"/>
    </source>
</evidence>
<dbReference type="InterPro" id="IPR041569">
    <property type="entry name" value="AAA_lid_3"/>
</dbReference>
<dbReference type="Pfam" id="PF17862">
    <property type="entry name" value="AAA_lid_3"/>
    <property type="match status" value="1"/>
</dbReference>